<sequence>MGKRKACQAYVASMIINRKAESNHCKSASRDPGDDYVERDWQTVGGKGAGFWNKPE</sequence>
<comment type="caution">
    <text evidence="1">The sequence shown here is derived from an EMBL/GenBank/DDBJ whole genome shotgun (WGS) entry which is preliminary data.</text>
</comment>
<dbReference type="Proteomes" id="UP001307168">
    <property type="component" value="Unassembled WGS sequence"/>
</dbReference>
<dbReference type="RefSeq" id="WP_367406794.1">
    <property type="nucleotide sequence ID" value="NZ_JARNBH010000012.1"/>
</dbReference>
<reference evidence="1 2" key="1">
    <citation type="submission" date="2023-03" db="EMBL/GenBank/DDBJ databases">
        <title>Bacillus Genome Sequencing.</title>
        <authorList>
            <person name="Dunlap C."/>
        </authorList>
    </citation>
    <scope>NUCLEOTIDE SEQUENCE [LARGE SCALE GENOMIC DNA]</scope>
    <source>
        <strain evidence="1 2">B-41290</strain>
    </source>
</reference>
<proteinExistence type="predicted"/>
<dbReference type="EMBL" id="JARNBH010000012">
    <property type="protein sequence ID" value="MEC0273469.1"/>
    <property type="molecule type" value="Genomic_DNA"/>
</dbReference>
<evidence type="ECO:0000313" key="2">
    <source>
        <dbReference type="Proteomes" id="UP001307168"/>
    </source>
</evidence>
<evidence type="ECO:0000313" key="1">
    <source>
        <dbReference type="EMBL" id="MEC0273469.1"/>
    </source>
</evidence>
<protein>
    <submittedName>
        <fullName evidence="1">Uncharacterized protein</fullName>
    </submittedName>
</protein>
<gene>
    <name evidence="1" type="ORF">P4706_10475</name>
</gene>
<dbReference type="AlphaFoldDB" id="A0AAW9NB69"/>
<accession>A0AAW9NB69</accession>
<name>A0AAW9NB69_9BACI</name>
<keyword evidence="2" id="KW-1185">Reference proteome</keyword>
<organism evidence="1 2">
    <name type="scientific">Peribacillus castrilensis</name>
    <dbReference type="NCBI Taxonomy" id="2897690"/>
    <lineage>
        <taxon>Bacteria</taxon>
        <taxon>Bacillati</taxon>
        <taxon>Bacillota</taxon>
        <taxon>Bacilli</taxon>
        <taxon>Bacillales</taxon>
        <taxon>Bacillaceae</taxon>
        <taxon>Peribacillus</taxon>
    </lineage>
</organism>